<sequence>MTATTPAGALSGERFASKACRPKRCMAVMKASHYVETAAFIDWQGIKWFARARRRVALAVSRKTRSVENLMLIAFALQIDDNFPLDLVVHLD</sequence>
<evidence type="ECO:0000313" key="2">
    <source>
        <dbReference type="Proteomes" id="UP000621455"/>
    </source>
</evidence>
<dbReference type="Proteomes" id="UP000621455">
    <property type="component" value="Unassembled WGS sequence"/>
</dbReference>
<name>A0ABX0NAH5_9BURK</name>
<comment type="caution">
    <text evidence="1">The sequence shown here is derived from an EMBL/GenBank/DDBJ whole genome shotgun (WGS) entry which is preliminary data.</text>
</comment>
<proteinExistence type="predicted"/>
<protein>
    <submittedName>
        <fullName evidence="1">Uncharacterized protein</fullName>
    </submittedName>
</protein>
<reference evidence="1 2" key="1">
    <citation type="submission" date="2019-10" db="EMBL/GenBank/DDBJ databases">
        <title>Taxonomy of Antarctic Massilia spp.: description of Massilia rubra sp. nov., Massilia aquatica sp. nov., Massilia mucilaginosa sp. nov., Massilia frigida sp. nov. isolated from streams, lakes and regoliths.</title>
        <authorList>
            <person name="Holochova P."/>
            <person name="Sedlacek I."/>
            <person name="Kralova S."/>
            <person name="Maslanova I."/>
            <person name="Busse H.-J."/>
            <person name="Stankova E."/>
            <person name="Vrbovska V."/>
            <person name="Kovarovic V."/>
            <person name="Bartak M."/>
            <person name="Svec P."/>
            <person name="Pantucek R."/>
        </authorList>
    </citation>
    <scope>NUCLEOTIDE SEQUENCE [LARGE SCALE GENOMIC DNA]</scope>
    <source>
        <strain evidence="1 2">CCM 8695</strain>
    </source>
</reference>
<keyword evidence="2" id="KW-1185">Reference proteome</keyword>
<organism evidence="1 2">
    <name type="scientific">Massilia frigida</name>
    <dbReference type="NCBI Taxonomy" id="2609281"/>
    <lineage>
        <taxon>Bacteria</taxon>
        <taxon>Pseudomonadati</taxon>
        <taxon>Pseudomonadota</taxon>
        <taxon>Betaproteobacteria</taxon>
        <taxon>Burkholderiales</taxon>
        <taxon>Oxalobacteraceae</taxon>
        <taxon>Telluria group</taxon>
        <taxon>Massilia</taxon>
    </lineage>
</organism>
<evidence type="ECO:0000313" key="1">
    <source>
        <dbReference type="EMBL" id="NHZ81313.1"/>
    </source>
</evidence>
<dbReference type="EMBL" id="WHJG01000020">
    <property type="protein sequence ID" value="NHZ81313.1"/>
    <property type="molecule type" value="Genomic_DNA"/>
</dbReference>
<accession>A0ABX0NAH5</accession>
<dbReference type="RefSeq" id="WP_167088645.1">
    <property type="nucleotide sequence ID" value="NZ_WHJG01000020.1"/>
</dbReference>
<gene>
    <name evidence="1" type="ORF">F2P44_18820</name>
</gene>